<protein>
    <submittedName>
        <fullName evidence="3">Uncharacterized protein</fullName>
    </submittedName>
</protein>
<organism evidence="3 4">
    <name type="scientific">Fomitopsis schrenkii</name>
    <name type="common">Brown rot fungus</name>
    <dbReference type="NCBI Taxonomy" id="2126942"/>
    <lineage>
        <taxon>Eukaryota</taxon>
        <taxon>Fungi</taxon>
        <taxon>Dikarya</taxon>
        <taxon>Basidiomycota</taxon>
        <taxon>Agaricomycotina</taxon>
        <taxon>Agaricomycetes</taxon>
        <taxon>Polyporales</taxon>
        <taxon>Fomitopsis</taxon>
    </lineage>
</organism>
<name>S8FD92_FOMSC</name>
<evidence type="ECO:0000313" key="3">
    <source>
        <dbReference type="EMBL" id="EPS99520.1"/>
    </source>
</evidence>
<reference evidence="3 4" key="1">
    <citation type="journal article" date="2012" name="Science">
        <title>The Paleozoic origin of enzymatic lignin decomposition reconstructed from 31 fungal genomes.</title>
        <authorList>
            <person name="Floudas D."/>
            <person name="Binder M."/>
            <person name="Riley R."/>
            <person name="Barry K."/>
            <person name="Blanchette R.A."/>
            <person name="Henrissat B."/>
            <person name="Martinez A.T."/>
            <person name="Otillar R."/>
            <person name="Spatafora J.W."/>
            <person name="Yadav J.S."/>
            <person name="Aerts A."/>
            <person name="Benoit I."/>
            <person name="Boyd A."/>
            <person name="Carlson A."/>
            <person name="Copeland A."/>
            <person name="Coutinho P.M."/>
            <person name="de Vries R.P."/>
            <person name="Ferreira P."/>
            <person name="Findley K."/>
            <person name="Foster B."/>
            <person name="Gaskell J."/>
            <person name="Glotzer D."/>
            <person name="Gorecki P."/>
            <person name="Heitman J."/>
            <person name="Hesse C."/>
            <person name="Hori C."/>
            <person name="Igarashi K."/>
            <person name="Jurgens J.A."/>
            <person name="Kallen N."/>
            <person name="Kersten P."/>
            <person name="Kohler A."/>
            <person name="Kuees U."/>
            <person name="Kumar T.K.A."/>
            <person name="Kuo A."/>
            <person name="LaButti K."/>
            <person name="Larrondo L.F."/>
            <person name="Lindquist E."/>
            <person name="Ling A."/>
            <person name="Lombard V."/>
            <person name="Lucas S."/>
            <person name="Lundell T."/>
            <person name="Martin R."/>
            <person name="McLaughlin D.J."/>
            <person name="Morgenstern I."/>
            <person name="Morin E."/>
            <person name="Murat C."/>
            <person name="Nagy L.G."/>
            <person name="Nolan M."/>
            <person name="Ohm R.A."/>
            <person name="Patyshakuliyeva A."/>
            <person name="Rokas A."/>
            <person name="Ruiz-Duenas F.J."/>
            <person name="Sabat G."/>
            <person name="Salamov A."/>
            <person name="Samejima M."/>
            <person name="Schmutz J."/>
            <person name="Slot J.C."/>
            <person name="St John F."/>
            <person name="Stenlid J."/>
            <person name="Sun H."/>
            <person name="Sun S."/>
            <person name="Syed K."/>
            <person name="Tsang A."/>
            <person name="Wiebenga A."/>
            <person name="Young D."/>
            <person name="Pisabarro A."/>
            <person name="Eastwood D.C."/>
            <person name="Martin F."/>
            <person name="Cullen D."/>
            <person name="Grigoriev I.V."/>
            <person name="Hibbett D.S."/>
        </authorList>
    </citation>
    <scope>NUCLEOTIDE SEQUENCE</scope>
    <source>
        <strain evidence="4">FP-58527</strain>
    </source>
</reference>
<evidence type="ECO:0000313" key="4">
    <source>
        <dbReference type="Proteomes" id="UP000015241"/>
    </source>
</evidence>
<dbReference type="HOGENOM" id="CLU_501555_0_0_1"/>
<proteinExistence type="predicted"/>
<feature type="region of interest" description="Disordered" evidence="2">
    <location>
        <begin position="284"/>
        <end position="322"/>
    </location>
</feature>
<feature type="compositionally biased region" description="Low complexity" evidence="2">
    <location>
        <begin position="299"/>
        <end position="311"/>
    </location>
</feature>
<keyword evidence="1" id="KW-0175">Coiled coil</keyword>
<accession>S8FD92</accession>
<dbReference type="AlphaFoldDB" id="S8FD92"/>
<dbReference type="Proteomes" id="UP000015241">
    <property type="component" value="Unassembled WGS sequence"/>
</dbReference>
<keyword evidence="4" id="KW-1185">Reference proteome</keyword>
<gene>
    <name evidence="3" type="ORF">FOMPIDRAFT_1017035</name>
</gene>
<dbReference type="InParanoid" id="S8FD92"/>
<sequence>MGDLQVASVGEYEQWSLAMANKPTEFIQPPLYHSITARLQFSPPLQLLDTNSGHIYCARELFKALGIQGPNSVNVDDSDGLTTVCLWTGAGAEIANVARTISLSKAPEIALELQARFFLTRIEVGEVDTPDRTITPATPTGHEAEQSGINGSLRCHSFYAGSSKPQVTSLSARGLAGPHIMSSSTEAALSAASVTTLRTHSTPQPVCSTSPAGTSGQLYVPDVQATHIRAPAISAEFALVPMGRKLLDVPTFISIRPTTPLPTGATQTLHYPAEVASFTISPSPAADTQRERHTHRTEPPAAAATRPLAHASKAERRRLNTRPVTKRLLSARKHVPIIPAAVAGPPAARMTAEELKLSRKYYDKLRERSYYRRLHALLMYGKSRGVAAKSAPRAAAATKQAASCLAAPASALKMSRKVNQLEKALARVIAEAEEAEAALVRERERAREKEELVMMLRAYLLTLTNSPGFIDTENHGAMGAAAEVLNGREYCPRSRHPAVHKPKGKPPERLAFDYPTSLLGDLGVAATDQGTYNIAYYPMTPLS</sequence>
<evidence type="ECO:0000256" key="2">
    <source>
        <dbReference type="SAM" id="MobiDB-lite"/>
    </source>
</evidence>
<dbReference type="EMBL" id="KE504156">
    <property type="protein sequence ID" value="EPS99520.1"/>
    <property type="molecule type" value="Genomic_DNA"/>
</dbReference>
<feature type="coiled-coil region" evidence="1">
    <location>
        <begin position="411"/>
        <end position="452"/>
    </location>
</feature>
<evidence type="ECO:0000256" key="1">
    <source>
        <dbReference type="SAM" id="Coils"/>
    </source>
</evidence>